<dbReference type="Gene3D" id="3.40.50.2300">
    <property type="match status" value="2"/>
</dbReference>
<feature type="region of interest" description="Disordered" evidence="4">
    <location>
        <begin position="320"/>
        <end position="360"/>
    </location>
</feature>
<dbReference type="SUPFAM" id="SSF53822">
    <property type="entry name" value="Periplasmic binding protein-like I"/>
    <property type="match status" value="1"/>
</dbReference>
<evidence type="ECO:0000256" key="1">
    <source>
        <dbReference type="ARBA" id="ARBA00023015"/>
    </source>
</evidence>
<name>A0A7T1WR21_9ACTN</name>
<sequence>MRQSPTIADVARVVGVSKSTVSFVLNNRPGVAADTRARVLAAAAELGFRPSHRARALSYSRAFALGLVMARPAELLGADPFFPAFIAGVETELAKVGHALVLRVVTGGWDEEADGYRQLAGDGRVDGVFLSDLRVGDDPRLELLQELRLPAVTLQTPDTSPAFPAVNLDERTGIRAAVEHLAALGHRRIAHVAGPQEFVHGHRRRAAWADALRDLGLPPGPEAAGDFTAAGGAAATRRLFEESEPPSAIVYANDLMAIAGATVAHERGLSIPDDLSVTGFDDTELARHVHPPLTTVRMDALAMGRAAARTLLQLVENGSAESAELPPTELVLRRSTAPPAPGGLPRPRASQADDEPRSTS</sequence>
<keyword evidence="2" id="KW-0238">DNA-binding</keyword>
<evidence type="ECO:0000256" key="3">
    <source>
        <dbReference type="ARBA" id="ARBA00023163"/>
    </source>
</evidence>
<keyword evidence="3" id="KW-0804">Transcription</keyword>
<dbReference type="InterPro" id="IPR046335">
    <property type="entry name" value="LacI/GalR-like_sensor"/>
</dbReference>
<dbReference type="CDD" id="cd06267">
    <property type="entry name" value="PBP1_LacI_sugar_binding-like"/>
    <property type="match status" value="1"/>
</dbReference>
<dbReference type="Pfam" id="PF13377">
    <property type="entry name" value="Peripla_BP_3"/>
    <property type="match status" value="1"/>
</dbReference>
<dbReference type="InterPro" id="IPR010982">
    <property type="entry name" value="Lambda_DNA-bd_dom_sf"/>
</dbReference>
<dbReference type="InterPro" id="IPR000843">
    <property type="entry name" value="HTH_LacI"/>
</dbReference>
<dbReference type="SMART" id="SM00354">
    <property type="entry name" value="HTH_LACI"/>
    <property type="match status" value="1"/>
</dbReference>
<dbReference type="PANTHER" id="PTHR30146:SF155">
    <property type="entry name" value="ALANINE RACEMASE"/>
    <property type="match status" value="1"/>
</dbReference>
<dbReference type="Gene3D" id="1.10.260.40">
    <property type="entry name" value="lambda repressor-like DNA-binding domains"/>
    <property type="match status" value="1"/>
</dbReference>
<dbReference type="SUPFAM" id="SSF47413">
    <property type="entry name" value="lambda repressor-like DNA-binding domains"/>
    <property type="match status" value="1"/>
</dbReference>
<organism evidence="6 7">
    <name type="scientific">Streptomyces bathyalis</name>
    <dbReference type="NCBI Taxonomy" id="2710756"/>
    <lineage>
        <taxon>Bacteria</taxon>
        <taxon>Bacillati</taxon>
        <taxon>Actinomycetota</taxon>
        <taxon>Actinomycetes</taxon>
        <taxon>Kitasatosporales</taxon>
        <taxon>Streptomycetaceae</taxon>
        <taxon>Streptomyces</taxon>
    </lineage>
</organism>
<dbReference type="Proteomes" id="UP000595046">
    <property type="component" value="Chromosome"/>
</dbReference>
<dbReference type="GO" id="GO:0003700">
    <property type="term" value="F:DNA-binding transcription factor activity"/>
    <property type="evidence" value="ECO:0007669"/>
    <property type="project" value="TreeGrafter"/>
</dbReference>
<evidence type="ECO:0000313" key="6">
    <source>
        <dbReference type="EMBL" id="QPP05801.1"/>
    </source>
</evidence>
<evidence type="ECO:0000313" key="7">
    <source>
        <dbReference type="Proteomes" id="UP000595046"/>
    </source>
</evidence>
<dbReference type="EMBL" id="CP048882">
    <property type="protein sequence ID" value="QPP05801.1"/>
    <property type="molecule type" value="Genomic_DNA"/>
</dbReference>
<evidence type="ECO:0000256" key="2">
    <source>
        <dbReference type="ARBA" id="ARBA00023125"/>
    </source>
</evidence>
<dbReference type="PANTHER" id="PTHR30146">
    <property type="entry name" value="LACI-RELATED TRANSCRIPTIONAL REPRESSOR"/>
    <property type="match status" value="1"/>
</dbReference>
<dbReference type="InterPro" id="IPR028082">
    <property type="entry name" value="Peripla_BP_I"/>
</dbReference>
<reference evidence="7" key="1">
    <citation type="submission" date="2020-02" db="EMBL/GenBank/DDBJ databases">
        <title>Streptomyces sp. ASO4wet.</title>
        <authorList>
            <person name="Risdian C."/>
            <person name="Landwehr W."/>
            <person name="Schupp P."/>
            <person name="Wink J."/>
        </authorList>
    </citation>
    <scope>NUCLEOTIDE SEQUENCE [LARGE SCALE GENOMIC DNA]</scope>
    <source>
        <strain evidence="7">ASO4wet</strain>
    </source>
</reference>
<dbReference type="RefSeq" id="WP_197349318.1">
    <property type="nucleotide sequence ID" value="NZ_CP048882.1"/>
</dbReference>
<dbReference type="GO" id="GO:0000976">
    <property type="term" value="F:transcription cis-regulatory region binding"/>
    <property type="evidence" value="ECO:0007669"/>
    <property type="project" value="TreeGrafter"/>
</dbReference>
<proteinExistence type="predicted"/>
<dbReference type="Pfam" id="PF00356">
    <property type="entry name" value="LacI"/>
    <property type="match status" value="1"/>
</dbReference>
<dbReference type="AlphaFoldDB" id="A0A7T1WR21"/>
<dbReference type="CDD" id="cd01392">
    <property type="entry name" value="HTH_LacI"/>
    <property type="match status" value="1"/>
</dbReference>
<evidence type="ECO:0000256" key="4">
    <source>
        <dbReference type="SAM" id="MobiDB-lite"/>
    </source>
</evidence>
<dbReference type="PROSITE" id="PS50932">
    <property type="entry name" value="HTH_LACI_2"/>
    <property type="match status" value="1"/>
</dbReference>
<gene>
    <name evidence="6" type="ORF">G4Z16_04640</name>
</gene>
<accession>A0A7T1WR21</accession>
<evidence type="ECO:0000259" key="5">
    <source>
        <dbReference type="PROSITE" id="PS50932"/>
    </source>
</evidence>
<feature type="domain" description="HTH lacI-type" evidence="5">
    <location>
        <begin position="5"/>
        <end position="59"/>
    </location>
</feature>
<keyword evidence="1" id="KW-0805">Transcription regulation</keyword>
<dbReference type="PROSITE" id="PS00356">
    <property type="entry name" value="HTH_LACI_1"/>
    <property type="match status" value="1"/>
</dbReference>
<keyword evidence="7" id="KW-1185">Reference proteome</keyword>
<dbReference type="KEGG" id="sbat:G4Z16_04640"/>
<protein>
    <submittedName>
        <fullName evidence="6">LacI family transcriptional regulator</fullName>
    </submittedName>
</protein>